<dbReference type="Gene3D" id="3.40.250.10">
    <property type="entry name" value="Rhodanese-like domain"/>
    <property type="match status" value="2"/>
</dbReference>
<gene>
    <name evidence="2" type="ORF">LIP_3412</name>
</gene>
<dbReference type="InterPro" id="IPR001763">
    <property type="entry name" value="Rhodanese-like_dom"/>
</dbReference>
<dbReference type="PANTHER" id="PTHR43031">
    <property type="entry name" value="FAD-DEPENDENT OXIDOREDUCTASE"/>
    <property type="match status" value="1"/>
</dbReference>
<dbReference type="InterPro" id="IPR050229">
    <property type="entry name" value="GlpE_sulfurtransferase"/>
</dbReference>
<dbReference type="CDD" id="cd00158">
    <property type="entry name" value="RHOD"/>
    <property type="match status" value="2"/>
</dbReference>
<dbReference type="Proteomes" id="UP000065807">
    <property type="component" value="Chromosome"/>
</dbReference>
<organism evidence="2 3">
    <name type="scientific">Limnochorda pilosa</name>
    <dbReference type="NCBI Taxonomy" id="1555112"/>
    <lineage>
        <taxon>Bacteria</taxon>
        <taxon>Bacillati</taxon>
        <taxon>Bacillota</taxon>
        <taxon>Limnochordia</taxon>
        <taxon>Limnochordales</taxon>
        <taxon>Limnochordaceae</taxon>
        <taxon>Limnochorda</taxon>
    </lineage>
</organism>
<evidence type="ECO:0000259" key="1">
    <source>
        <dbReference type="PROSITE" id="PS50206"/>
    </source>
</evidence>
<reference evidence="3" key="2">
    <citation type="journal article" date="2016" name="Int. J. Syst. Evol. Microbiol.">
        <title>Complete genome sequence and cell structure of Limnochorda pilosa, a Gram-negative spore-former within the phylum Firmicutes.</title>
        <authorList>
            <person name="Watanabe M."/>
            <person name="Kojima H."/>
            <person name="Fukui M."/>
        </authorList>
    </citation>
    <scope>NUCLEOTIDE SEQUENCE [LARGE SCALE GENOMIC DNA]</scope>
    <source>
        <strain evidence="3">HC45</strain>
    </source>
</reference>
<feature type="domain" description="Rhodanese" evidence="1">
    <location>
        <begin position="13"/>
        <end position="100"/>
    </location>
</feature>
<name>A0A0K2SQZ2_LIMPI</name>
<dbReference type="EMBL" id="AP014924">
    <property type="protein sequence ID" value="BAS29224.1"/>
    <property type="molecule type" value="Genomic_DNA"/>
</dbReference>
<dbReference type="PANTHER" id="PTHR43031:SF7">
    <property type="entry name" value="NITRIC OXIDE REDUCTASE FLRD-NAD(+) REDUCTASE"/>
    <property type="match status" value="1"/>
</dbReference>
<evidence type="ECO:0000313" key="2">
    <source>
        <dbReference type="EMBL" id="BAS29224.1"/>
    </source>
</evidence>
<dbReference type="Pfam" id="PF00581">
    <property type="entry name" value="Rhodanese"/>
    <property type="match status" value="2"/>
</dbReference>
<evidence type="ECO:0000313" key="3">
    <source>
        <dbReference type="Proteomes" id="UP000065807"/>
    </source>
</evidence>
<dbReference type="RefSeq" id="WP_068140701.1">
    <property type="nucleotide sequence ID" value="NZ_AP014924.1"/>
</dbReference>
<dbReference type="STRING" id="1555112.LIP_3412"/>
<protein>
    <recommendedName>
        <fullName evidence="1">Rhodanese domain-containing protein</fullName>
    </recommendedName>
</protein>
<dbReference type="SMART" id="SM00450">
    <property type="entry name" value="RHOD"/>
    <property type="match status" value="2"/>
</dbReference>
<dbReference type="KEGG" id="lpil:LIP_3412"/>
<sequence length="215" mass="23063">MGALSLDAFRTLANDGAVPLDLRPPHQFAEGHLPGSLCLQFGRHDLGERAALALPRERRYVLVMDPPALGPIAERLLTQAGFRVEGHLAGGVAAWSGETSLGRLATTDAAGARREMEEGGARMLDVREGFEFQWGHVEGAQNIPHGEVWGQLGELDPTARWLVLCNDQVRSGLAASLLLREGFQDVTLVLGGIGAWTEAGYPLVQPAQQASGRSR</sequence>
<feature type="domain" description="Rhodanese" evidence="1">
    <location>
        <begin position="117"/>
        <end position="205"/>
    </location>
</feature>
<keyword evidence="3" id="KW-1185">Reference proteome</keyword>
<dbReference type="OrthoDB" id="9800872at2"/>
<dbReference type="PROSITE" id="PS50206">
    <property type="entry name" value="RHODANESE_3"/>
    <property type="match status" value="2"/>
</dbReference>
<proteinExistence type="predicted"/>
<dbReference type="InterPro" id="IPR036873">
    <property type="entry name" value="Rhodanese-like_dom_sf"/>
</dbReference>
<dbReference type="SUPFAM" id="SSF52821">
    <property type="entry name" value="Rhodanese/Cell cycle control phosphatase"/>
    <property type="match status" value="2"/>
</dbReference>
<dbReference type="AlphaFoldDB" id="A0A0K2SQZ2"/>
<accession>A0A0K2SQZ2</accession>
<reference evidence="3" key="1">
    <citation type="submission" date="2015-07" db="EMBL/GenBank/DDBJ databases">
        <title>Complete genome sequence and phylogenetic analysis of Limnochorda pilosa.</title>
        <authorList>
            <person name="Watanabe M."/>
            <person name="Kojima H."/>
            <person name="Fukui M."/>
        </authorList>
    </citation>
    <scope>NUCLEOTIDE SEQUENCE [LARGE SCALE GENOMIC DNA]</scope>
    <source>
        <strain evidence="3">HC45</strain>
    </source>
</reference>